<reference evidence="7 8" key="1">
    <citation type="submission" date="2016-02" db="EMBL/GenBank/DDBJ databases">
        <title>Anaerosporomusa subterraneum gen. nov., sp. nov., a spore-forming obligate anaerobe isolated from saprolite.</title>
        <authorList>
            <person name="Choi J.K."/>
            <person name="Shah M."/>
            <person name="Yee N."/>
        </authorList>
    </citation>
    <scope>NUCLEOTIDE SEQUENCE [LARGE SCALE GENOMIC DNA]</scope>
    <source>
        <strain evidence="7 8">RU4</strain>
    </source>
</reference>
<keyword evidence="4 6" id="KW-1133">Transmembrane helix</keyword>
<feature type="transmembrane region" description="Helical" evidence="6">
    <location>
        <begin position="71"/>
        <end position="91"/>
    </location>
</feature>
<evidence type="ECO:0000313" key="7">
    <source>
        <dbReference type="EMBL" id="KYZ78197.1"/>
    </source>
</evidence>
<organism evidence="7 8">
    <name type="scientific">Anaerosporomusa subterranea</name>
    <dbReference type="NCBI Taxonomy" id="1794912"/>
    <lineage>
        <taxon>Bacteria</taxon>
        <taxon>Bacillati</taxon>
        <taxon>Bacillota</taxon>
        <taxon>Negativicutes</taxon>
        <taxon>Acetonemataceae</taxon>
        <taxon>Anaerosporomusa</taxon>
    </lineage>
</organism>
<keyword evidence="5 6" id="KW-0472">Membrane</keyword>
<dbReference type="PANTHER" id="PTHR43701:SF2">
    <property type="entry name" value="MEMBRANE TRANSPORTER PROTEIN YJNA-RELATED"/>
    <property type="match status" value="1"/>
</dbReference>
<dbReference type="PANTHER" id="PTHR43701">
    <property type="entry name" value="MEMBRANE TRANSPORTER PROTEIN MJ0441-RELATED"/>
    <property type="match status" value="1"/>
</dbReference>
<keyword evidence="3 6" id="KW-0812">Transmembrane</keyword>
<dbReference type="InterPro" id="IPR051598">
    <property type="entry name" value="TSUP/Inactive_protease-like"/>
</dbReference>
<proteinExistence type="inferred from homology"/>
<dbReference type="RefSeq" id="WP_331711618.1">
    <property type="nucleotide sequence ID" value="NZ_LSGP01000001.1"/>
</dbReference>
<comment type="similarity">
    <text evidence="2 6">Belongs to the 4-toluene sulfonate uptake permease (TSUP) (TC 2.A.102) family.</text>
</comment>
<accession>A0A154BW99</accession>
<sequence>MWKVKTLIIGFAAGIVSGLIGIGGAIVMVPGMTYILGLTQHMASATSLAVVIPGAIVSTTIYHSFGQLDPSLTVLFAVGGVVGSFVGSSLMPHIRPIVLKRIWAVVALLMAIKMGME</sequence>
<evidence type="ECO:0000256" key="5">
    <source>
        <dbReference type="ARBA" id="ARBA00023136"/>
    </source>
</evidence>
<dbReference type="GO" id="GO:0005886">
    <property type="term" value="C:plasma membrane"/>
    <property type="evidence" value="ECO:0007669"/>
    <property type="project" value="UniProtKB-SubCell"/>
</dbReference>
<feature type="transmembrane region" description="Helical" evidence="6">
    <location>
        <begin position="6"/>
        <end position="30"/>
    </location>
</feature>
<evidence type="ECO:0000256" key="1">
    <source>
        <dbReference type="ARBA" id="ARBA00004141"/>
    </source>
</evidence>
<comment type="caution">
    <text evidence="7">The sequence shown here is derived from an EMBL/GenBank/DDBJ whole genome shotgun (WGS) entry which is preliminary data.</text>
</comment>
<evidence type="ECO:0000256" key="4">
    <source>
        <dbReference type="ARBA" id="ARBA00022989"/>
    </source>
</evidence>
<keyword evidence="6" id="KW-1003">Cell membrane</keyword>
<keyword evidence="8" id="KW-1185">Reference proteome</keyword>
<dbReference type="InterPro" id="IPR002781">
    <property type="entry name" value="TM_pro_TauE-like"/>
</dbReference>
<dbReference type="Proteomes" id="UP000076268">
    <property type="component" value="Unassembled WGS sequence"/>
</dbReference>
<evidence type="ECO:0000256" key="3">
    <source>
        <dbReference type="ARBA" id="ARBA00022692"/>
    </source>
</evidence>
<dbReference type="EMBL" id="LSGP01000001">
    <property type="protein sequence ID" value="KYZ78197.1"/>
    <property type="molecule type" value="Genomic_DNA"/>
</dbReference>
<protein>
    <recommendedName>
        <fullName evidence="6">Probable membrane transporter protein</fullName>
    </recommendedName>
</protein>
<dbReference type="AlphaFoldDB" id="A0A154BW99"/>
<evidence type="ECO:0000256" key="2">
    <source>
        <dbReference type="ARBA" id="ARBA00009142"/>
    </source>
</evidence>
<dbReference type="STRING" id="1794912.AXX12_01235"/>
<dbReference type="Pfam" id="PF01925">
    <property type="entry name" value="TauE"/>
    <property type="match status" value="1"/>
</dbReference>
<comment type="subcellular location">
    <subcellularLocation>
        <location evidence="6">Cell membrane</location>
        <topology evidence="6">Multi-pass membrane protein</topology>
    </subcellularLocation>
    <subcellularLocation>
        <location evidence="1">Membrane</location>
        <topology evidence="1">Multi-pass membrane protein</topology>
    </subcellularLocation>
</comment>
<evidence type="ECO:0000313" key="8">
    <source>
        <dbReference type="Proteomes" id="UP000076268"/>
    </source>
</evidence>
<feature type="transmembrane region" description="Helical" evidence="6">
    <location>
        <begin position="42"/>
        <end position="65"/>
    </location>
</feature>
<gene>
    <name evidence="7" type="ORF">AXX12_01235</name>
</gene>
<evidence type="ECO:0000256" key="6">
    <source>
        <dbReference type="RuleBase" id="RU363041"/>
    </source>
</evidence>
<name>A0A154BW99_ANASB</name>